<sequence length="102" mass="11328">MRNHYEPRQKSLPDTTQVPARCRGTGLQQQPHHSAISLPKQRPDDKRAKPRHSTRSRATPQPRHPTTAQPPPNHAAAPAAAPVRNLTAPPRHNPRQAAPQHP</sequence>
<keyword evidence="3" id="KW-1185">Reference proteome</keyword>
<feature type="region of interest" description="Disordered" evidence="1">
    <location>
        <begin position="1"/>
        <end position="102"/>
    </location>
</feature>
<dbReference type="EMBL" id="BAABCM010000018">
    <property type="protein sequence ID" value="GAA3849904.1"/>
    <property type="molecule type" value="Genomic_DNA"/>
</dbReference>
<evidence type="ECO:0000256" key="1">
    <source>
        <dbReference type="SAM" id="MobiDB-lite"/>
    </source>
</evidence>
<dbReference type="Proteomes" id="UP001501624">
    <property type="component" value="Unassembled WGS sequence"/>
</dbReference>
<protein>
    <submittedName>
        <fullName evidence="2">Uncharacterized protein</fullName>
    </submittedName>
</protein>
<gene>
    <name evidence="2" type="ORF">GCM10022380_80180</name>
</gene>
<evidence type="ECO:0000313" key="3">
    <source>
        <dbReference type="Proteomes" id="UP001501624"/>
    </source>
</evidence>
<evidence type="ECO:0000313" key="2">
    <source>
        <dbReference type="EMBL" id="GAA3849904.1"/>
    </source>
</evidence>
<comment type="caution">
    <text evidence="2">The sequence shown here is derived from an EMBL/GenBank/DDBJ whole genome shotgun (WGS) entry which is preliminary data.</text>
</comment>
<accession>A0ABP7JP15</accession>
<feature type="compositionally biased region" description="Basic and acidic residues" evidence="1">
    <location>
        <begin position="1"/>
        <end position="11"/>
    </location>
</feature>
<reference evidence="3" key="1">
    <citation type="journal article" date="2019" name="Int. J. Syst. Evol. Microbiol.">
        <title>The Global Catalogue of Microorganisms (GCM) 10K type strain sequencing project: providing services to taxonomists for standard genome sequencing and annotation.</title>
        <authorList>
            <consortium name="The Broad Institute Genomics Platform"/>
            <consortium name="The Broad Institute Genome Sequencing Center for Infectious Disease"/>
            <person name="Wu L."/>
            <person name="Ma J."/>
        </authorList>
    </citation>
    <scope>NUCLEOTIDE SEQUENCE [LARGE SCALE GENOMIC DNA]</scope>
    <source>
        <strain evidence="3">JCM 17017</strain>
    </source>
</reference>
<name>A0ABP7JP15_9PSEU</name>
<proteinExistence type="predicted"/>
<organism evidence="2 3">
    <name type="scientific">Amycolatopsis tucumanensis</name>
    <dbReference type="NCBI Taxonomy" id="401106"/>
    <lineage>
        <taxon>Bacteria</taxon>
        <taxon>Bacillati</taxon>
        <taxon>Actinomycetota</taxon>
        <taxon>Actinomycetes</taxon>
        <taxon>Pseudonocardiales</taxon>
        <taxon>Pseudonocardiaceae</taxon>
        <taxon>Amycolatopsis</taxon>
    </lineage>
</organism>